<name>A0ABN2L350_9ACTN</name>
<dbReference type="Proteomes" id="UP001500655">
    <property type="component" value="Unassembled WGS sequence"/>
</dbReference>
<dbReference type="GO" id="GO:0005524">
    <property type="term" value="F:ATP binding"/>
    <property type="evidence" value="ECO:0007669"/>
    <property type="project" value="UniProtKB-KW"/>
</dbReference>
<dbReference type="InterPro" id="IPR015854">
    <property type="entry name" value="ABC_transpr_LolD-like"/>
</dbReference>
<dbReference type="InterPro" id="IPR017911">
    <property type="entry name" value="MacB-like_ATP-bd"/>
</dbReference>
<organism evidence="7 8">
    <name type="scientific">Luedemannella helvata</name>
    <dbReference type="NCBI Taxonomy" id="349315"/>
    <lineage>
        <taxon>Bacteria</taxon>
        <taxon>Bacillati</taxon>
        <taxon>Actinomycetota</taxon>
        <taxon>Actinomycetes</taxon>
        <taxon>Micromonosporales</taxon>
        <taxon>Micromonosporaceae</taxon>
        <taxon>Luedemannella</taxon>
    </lineage>
</organism>
<evidence type="ECO:0000256" key="2">
    <source>
        <dbReference type="ARBA" id="ARBA00022448"/>
    </source>
</evidence>
<protein>
    <submittedName>
        <fullName evidence="7">ABC transporter ATP-binding protein</fullName>
    </submittedName>
</protein>
<evidence type="ECO:0000313" key="8">
    <source>
        <dbReference type="Proteomes" id="UP001500655"/>
    </source>
</evidence>
<dbReference type="InterPro" id="IPR003439">
    <property type="entry name" value="ABC_transporter-like_ATP-bd"/>
</dbReference>
<gene>
    <name evidence="7" type="ORF">GCM10009681_51330</name>
</gene>
<feature type="domain" description="ABC transporter" evidence="6">
    <location>
        <begin position="6"/>
        <end position="247"/>
    </location>
</feature>
<keyword evidence="3" id="KW-0547">Nucleotide-binding</keyword>
<reference evidence="7 8" key="1">
    <citation type="journal article" date="2019" name="Int. J. Syst. Evol. Microbiol.">
        <title>The Global Catalogue of Microorganisms (GCM) 10K type strain sequencing project: providing services to taxonomists for standard genome sequencing and annotation.</title>
        <authorList>
            <consortium name="The Broad Institute Genomics Platform"/>
            <consortium name="The Broad Institute Genome Sequencing Center for Infectious Disease"/>
            <person name="Wu L."/>
            <person name="Ma J."/>
        </authorList>
    </citation>
    <scope>NUCLEOTIDE SEQUENCE [LARGE SCALE GENOMIC DNA]</scope>
    <source>
        <strain evidence="7 8">JCM 13249</strain>
    </source>
</reference>
<accession>A0ABN2L350</accession>
<evidence type="ECO:0000259" key="6">
    <source>
        <dbReference type="PROSITE" id="PS50893"/>
    </source>
</evidence>
<evidence type="ECO:0000256" key="5">
    <source>
        <dbReference type="SAM" id="MobiDB-lite"/>
    </source>
</evidence>
<evidence type="ECO:0000256" key="3">
    <source>
        <dbReference type="ARBA" id="ARBA00022741"/>
    </source>
</evidence>
<dbReference type="PROSITE" id="PS50893">
    <property type="entry name" value="ABC_TRANSPORTER_2"/>
    <property type="match status" value="2"/>
</dbReference>
<dbReference type="SUPFAM" id="SSF52540">
    <property type="entry name" value="P-loop containing nucleoside triphosphate hydrolases"/>
    <property type="match status" value="2"/>
</dbReference>
<keyword evidence="4 7" id="KW-0067">ATP-binding</keyword>
<dbReference type="InterPro" id="IPR027417">
    <property type="entry name" value="P-loop_NTPase"/>
</dbReference>
<proteinExistence type="inferred from homology"/>
<evidence type="ECO:0000256" key="4">
    <source>
        <dbReference type="ARBA" id="ARBA00022840"/>
    </source>
</evidence>
<evidence type="ECO:0000256" key="1">
    <source>
        <dbReference type="ARBA" id="ARBA00005417"/>
    </source>
</evidence>
<feature type="region of interest" description="Disordered" evidence="5">
    <location>
        <begin position="276"/>
        <end position="296"/>
    </location>
</feature>
<keyword evidence="8" id="KW-1185">Reference proteome</keyword>
<dbReference type="Gene3D" id="3.40.50.300">
    <property type="entry name" value="P-loop containing nucleotide triphosphate hydrolases"/>
    <property type="match status" value="2"/>
</dbReference>
<dbReference type="CDD" id="cd03255">
    <property type="entry name" value="ABC_MJ0796_LolCDE_FtsE"/>
    <property type="match status" value="1"/>
</dbReference>
<dbReference type="InterPro" id="IPR017871">
    <property type="entry name" value="ABC_transporter-like_CS"/>
</dbReference>
<sequence length="507" mass="52078">MVTAAVSAHDVFCLYPTPRGHVAALRGLTLDVAAGERVVVHGPNGSGKTTLLRVLTGERAPSAGAVRVCGVELAGADARARQRLRGRHLGLVDQHHGRTLRPELTVRDNVALQLRICGVRPSAARRRAGDLLDRLGLGALADRRPAGLSGGESQRVAVCAAVAHGPALILADEPTGELDRASAEAVYDLLATCAADTDAALIIVSHDADAARVADRVVRTRDGRLSEEWAPSGAESLVVDDRGWVRLPEPLRHRAGVATRVVASAAPDGIVLAPVAGPAGSPSSEPVADAGPQPASGDLAARVRGVDVRLADRVILSGQDLDVPAGRLSVVRGRSGSGKSTLLRVLAGLVRPSAGEVVVAGVDLAGLDRAGLAALRRASLAFVGQGAALVETLSVAENLSFARSVRGAPGPADDAEDWLADLGLTALRDRPVGVLSGGERQRVAVARALCTRPAIAVLDEPTSRQDEANAERVVSALRAAAALGTAVVVATHDPLLVHAAHQAVTLP</sequence>
<dbReference type="Pfam" id="PF00005">
    <property type="entry name" value="ABC_tran"/>
    <property type="match status" value="2"/>
</dbReference>
<dbReference type="InterPro" id="IPR003593">
    <property type="entry name" value="AAA+_ATPase"/>
</dbReference>
<keyword evidence="2" id="KW-0813">Transport</keyword>
<evidence type="ECO:0000313" key="7">
    <source>
        <dbReference type="EMBL" id="GAA1773578.1"/>
    </source>
</evidence>
<dbReference type="EMBL" id="BAAALS010000035">
    <property type="protein sequence ID" value="GAA1773578.1"/>
    <property type="molecule type" value="Genomic_DNA"/>
</dbReference>
<dbReference type="SMART" id="SM00382">
    <property type="entry name" value="AAA"/>
    <property type="match status" value="2"/>
</dbReference>
<dbReference type="PANTHER" id="PTHR24220">
    <property type="entry name" value="IMPORT ATP-BINDING PROTEIN"/>
    <property type="match status" value="1"/>
</dbReference>
<comment type="caution">
    <text evidence="7">The sequence shown here is derived from an EMBL/GenBank/DDBJ whole genome shotgun (WGS) entry which is preliminary data.</text>
</comment>
<dbReference type="RefSeq" id="WP_344087328.1">
    <property type="nucleotide sequence ID" value="NZ_BAAALS010000035.1"/>
</dbReference>
<comment type="similarity">
    <text evidence="1">Belongs to the ABC transporter superfamily.</text>
</comment>
<feature type="domain" description="ABC transporter" evidence="6">
    <location>
        <begin position="301"/>
        <end position="507"/>
    </location>
</feature>
<dbReference type="PROSITE" id="PS00211">
    <property type="entry name" value="ABC_TRANSPORTER_1"/>
    <property type="match status" value="2"/>
</dbReference>
<dbReference type="PANTHER" id="PTHR24220:SF689">
    <property type="entry name" value="LIPOPROTEIN-RELEASING SYSTEM ATP-BINDING PROTEIN LOLD"/>
    <property type="match status" value="1"/>
</dbReference>